<protein>
    <submittedName>
        <fullName evidence="15">Formate dehydrogenase O, cytochrome b556 subunit</fullName>
    </submittedName>
</protein>
<dbReference type="GO" id="GO:0009055">
    <property type="term" value="F:electron transfer activity"/>
    <property type="evidence" value="ECO:0007669"/>
    <property type="project" value="InterPro"/>
</dbReference>
<dbReference type="GO" id="GO:0008863">
    <property type="term" value="F:formate dehydrogenase (NAD+) activity"/>
    <property type="evidence" value="ECO:0007669"/>
    <property type="project" value="InterPro"/>
</dbReference>
<gene>
    <name evidence="15" type="primary">fdoI</name>
    <name evidence="15" type="ORF">SBA1_20096</name>
</gene>
<keyword evidence="12 13" id="KW-0472">Membrane</keyword>
<reference evidence="16" key="1">
    <citation type="submission" date="2018-02" db="EMBL/GenBank/DDBJ databases">
        <authorList>
            <person name="Hausmann B."/>
        </authorList>
    </citation>
    <scope>NUCLEOTIDE SEQUENCE [LARGE SCALE GENOMIC DNA]</scope>
    <source>
        <strain evidence="16">Peat soil MAG SbA1</strain>
    </source>
</reference>
<accession>A0A2U3KFJ0</accession>
<dbReference type="GO" id="GO:0009326">
    <property type="term" value="C:formate dehydrogenase complex"/>
    <property type="evidence" value="ECO:0007669"/>
    <property type="project" value="InterPro"/>
</dbReference>
<dbReference type="InterPro" id="IPR016174">
    <property type="entry name" value="Di-haem_cyt_TM"/>
</dbReference>
<dbReference type="Gene3D" id="1.20.950.20">
    <property type="entry name" value="Transmembrane di-heme cytochromes, Chain C"/>
    <property type="match status" value="1"/>
</dbReference>
<feature type="domain" description="Cytochrome b561 bacterial/Ni-hydrogenase" evidence="14">
    <location>
        <begin position="31"/>
        <end position="209"/>
    </location>
</feature>
<evidence type="ECO:0000256" key="7">
    <source>
        <dbReference type="ARBA" id="ARBA00022692"/>
    </source>
</evidence>
<evidence type="ECO:0000256" key="13">
    <source>
        <dbReference type="SAM" id="Phobius"/>
    </source>
</evidence>
<dbReference type="Pfam" id="PF01292">
    <property type="entry name" value="Ni_hydr_CYTB"/>
    <property type="match status" value="1"/>
</dbReference>
<dbReference type="InterPro" id="IPR011577">
    <property type="entry name" value="Cyt_b561_bac/Ni-Hgenase"/>
</dbReference>
<evidence type="ECO:0000256" key="6">
    <source>
        <dbReference type="ARBA" id="ARBA00022617"/>
    </source>
</evidence>
<comment type="subcellular location">
    <subcellularLocation>
        <location evidence="2">Cell membrane</location>
        <topology evidence="2">Multi-pass membrane protein</topology>
    </subcellularLocation>
</comment>
<evidence type="ECO:0000256" key="5">
    <source>
        <dbReference type="ARBA" id="ARBA00022475"/>
    </source>
</evidence>
<keyword evidence="5" id="KW-1003">Cell membrane</keyword>
<evidence type="ECO:0000256" key="11">
    <source>
        <dbReference type="ARBA" id="ARBA00023004"/>
    </source>
</evidence>
<dbReference type="GO" id="GO:0036397">
    <property type="term" value="F:formate dehydrogenase (quinone) activity"/>
    <property type="evidence" value="ECO:0007669"/>
    <property type="project" value="TreeGrafter"/>
</dbReference>
<evidence type="ECO:0000256" key="2">
    <source>
        <dbReference type="ARBA" id="ARBA00004651"/>
    </source>
</evidence>
<evidence type="ECO:0000256" key="4">
    <source>
        <dbReference type="ARBA" id="ARBA00022448"/>
    </source>
</evidence>
<dbReference type="InterPro" id="IPR051817">
    <property type="entry name" value="FDH_cytochrome_b556_subunit"/>
</dbReference>
<comment type="similarity">
    <text evidence="3">Belongs to the formate dehydrogenase gamma subunit family.</text>
</comment>
<keyword evidence="4" id="KW-0813">Transport</keyword>
<evidence type="ECO:0000256" key="10">
    <source>
        <dbReference type="ARBA" id="ARBA00022989"/>
    </source>
</evidence>
<feature type="transmembrane region" description="Helical" evidence="13">
    <location>
        <begin position="38"/>
        <end position="59"/>
    </location>
</feature>
<dbReference type="PANTHER" id="PTHR30074:SF6">
    <property type="entry name" value="FORMATE DEHYDROGENASE GAMMA SUBUNIT"/>
    <property type="match status" value="1"/>
</dbReference>
<feature type="transmembrane region" description="Helical" evidence="13">
    <location>
        <begin position="141"/>
        <end position="162"/>
    </location>
</feature>
<dbReference type="Proteomes" id="UP000238701">
    <property type="component" value="Unassembled WGS sequence"/>
</dbReference>
<dbReference type="GO" id="GO:0046872">
    <property type="term" value="F:metal ion binding"/>
    <property type="evidence" value="ECO:0007669"/>
    <property type="project" value="UniProtKB-KW"/>
</dbReference>
<evidence type="ECO:0000259" key="14">
    <source>
        <dbReference type="Pfam" id="PF01292"/>
    </source>
</evidence>
<dbReference type="PANTHER" id="PTHR30074">
    <property type="entry name" value="FORMATE DEHYDROGENASE, NITRATE-INDUCIBLE, CYTOCHROME B556 FDN SUBUNIT"/>
    <property type="match status" value="1"/>
</dbReference>
<sequence>MSTAIERFDDKTRQVFDQIGQTEVYEGELLRHRVYTRFLHWMVALFFFLALFTGFGIYMPWLFRWFTPIFGGGPLSREMHPWFGLGFVIFFGLQTLNWIKPMKWTAADTRWMRNLGKIVGGKEKHDPPDTGFFNAGQKVQFWEIVGGCVVYLITGIILWMGARTFGRWAVAVSYVLHDISALIMLGGIFIHIYLSTIGEPGTFQAIIRGAVSEAWAWTFHPAWYKEVTGRDPIEACEEARRRSGVAGKSTTR</sequence>
<keyword evidence="10 13" id="KW-1133">Transmembrane helix</keyword>
<proteinExistence type="inferred from homology"/>
<keyword evidence="11" id="KW-0408">Iron</keyword>
<keyword evidence="6" id="KW-0349">Heme</keyword>
<feature type="transmembrane region" description="Helical" evidence="13">
    <location>
        <begin position="174"/>
        <end position="194"/>
    </location>
</feature>
<name>A0A2U3KFJ0_9BACT</name>
<evidence type="ECO:0000313" key="15">
    <source>
        <dbReference type="EMBL" id="SPF38396.1"/>
    </source>
</evidence>
<evidence type="ECO:0000256" key="9">
    <source>
        <dbReference type="ARBA" id="ARBA00022982"/>
    </source>
</evidence>
<dbReference type="GO" id="GO:0009061">
    <property type="term" value="P:anaerobic respiration"/>
    <property type="evidence" value="ECO:0007669"/>
    <property type="project" value="TreeGrafter"/>
</dbReference>
<keyword evidence="9" id="KW-0249">Electron transport</keyword>
<organism evidence="15 16">
    <name type="scientific">Candidatus Sulfotelmatobacter kueseliae</name>
    <dbReference type="NCBI Taxonomy" id="2042962"/>
    <lineage>
        <taxon>Bacteria</taxon>
        <taxon>Pseudomonadati</taxon>
        <taxon>Acidobacteriota</taxon>
        <taxon>Terriglobia</taxon>
        <taxon>Terriglobales</taxon>
        <taxon>Candidatus Korobacteraceae</taxon>
        <taxon>Candidatus Sulfotelmatobacter</taxon>
    </lineage>
</organism>
<dbReference type="SUPFAM" id="SSF81342">
    <property type="entry name" value="Transmembrane di-heme cytochromes"/>
    <property type="match status" value="1"/>
</dbReference>
<dbReference type="GO" id="GO:0022904">
    <property type="term" value="P:respiratory electron transport chain"/>
    <property type="evidence" value="ECO:0007669"/>
    <property type="project" value="InterPro"/>
</dbReference>
<evidence type="ECO:0000256" key="8">
    <source>
        <dbReference type="ARBA" id="ARBA00022723"/>
    </source>
</evidence>
<keyword evidence="8" id="KW-0479">Metal-binding</keyword>
<dbReference type="EMBL" id="OMOD01000111">
    <property type="protein sequence ID" value="SPF38396.1"/>
    <property type="molecule type" value="Genomic_DNA"/>
</dbReference>
<keyword evidence="7 13" id="KW-0812">Transmembrane</keyword>
<dbReference type="GO" id="GO:0005886">
    <property type="term" value="C:plasma membrane"/>
    <property type="evidence" value="ECO:0007669"/>
    <property type="project" value="UniProtKB-SubCell"/>
</dbReference>
<dbReference type="InterPro" id="IPR006471">
    <property type="entry name" value="Formate_DH_gsu"/>
</dbReference>
<evidence type="ECO:0000256" key="12">
    <source>
        <dbReference type="ARBA" id="ARBA00023136"/>
    </source>
</evidence>
<comment type="cofactor">
    <cofactor evidence="1">
        <name>heme</name>
        <dbReference type="ChEBI" id="CHEBI:30413"/>
    </cofactor>
</comment>
<dbReference type="NCBIfam" id="TIGR01583">
    <property type="entry name" value="formate-DH-gamm"/>
    <property type="match status" value="1"/>
</dbReference>
<feature type="transmembrane region" description="Helical" evidence="13">
    <location>
        <begin position="79"/>
        <end position="99"/>
    </location>
</feature>
<evidence type="ECO:0000313" key="16">
    <source>
        <dbReference type="Proteomes" id="UP000238701"/>
    </source>
</evidence>
<dbReference type="GO" id="GO:0015944">
    <property type="term" value="P:formate oxidation"/>
    <property type="evidence" value="ECO:0007669"/>
    <property type="project" value="TreeGrafter"/>
</dbReference>
<evidence type="ECO:0000256" key="1">
    <source>
        <dbReference type="ARBA" id="ARBA00001971"/>
    </source>
</evidence>
<dbReference type="OrthoDB" id="1808646at2"/>
<dbReference type="AlphaFoldDB" id="A0A2U3KFJ0"/>
<evidence type="ECO:0000256" key="3">
    <source>
        <dbReference type="ARBA" id="ARBA00010747"/>
    </source>
</evidence>